<gene>
    <name evidence="2" type="ORF">GCM10022277_20960</name>
</gene>
<evidence type="ECO:0000313" key="3">
    <source>
        <dbReference type="Proteomes" id="UP001501565"/>
    </source>
</evidence>
<reference evidence="3" key="1">
    <citation type="journal article" date="2019" name="Int. J. Syst. Evol. Microbiol.">
        <title>The Global Catalogue of Microorganisms (GCM) 10K type strain sequencing project: providing services to taxonomists for standard genome sequencing and annotation.</title>
        <authorList>
            <consortium name="The Broad Institute Genomics Platform"/>
            <consortium name="The Broad Institute Genome Sequencing Center for Infectious Disease"/>
            <person name="Wu L."/>
            <person name="Ma J."/>
        </authorList>
    </citation>
    <scope>NUCLEOTIDE SEQUENCE [LARGE SCALE GENOMIC DNA]</scope>
    <source>
        <strain evidence="3">JCM 17551</strain>
    </source>
</reference>
<feature type="region of interest" description="Disordered" evidence="1">
    <location>
        <begin position="1"/>
        <end position="23"/>
    </location>
</feature>
<evidence type="ECO:0000313" key="2">
    <source>
        <dbReference type="EMBL" id="GAA3924890.1"/>
    </source>
</evidence>
<evidence type="ECO:0000256" key="1">
    <source>
        <dbReference type="SAM" id="MobiDB-lite"/>
    </source>
</evidence>
<proteinExistence type="predicted"/>
<name>A0ABP7MJZ8_9GAMM</name>
<accession>A0ABP7MJZ8</accession>
<dbReference type="RefSeq" id="WP_344798311.1">
    <property type="nucleotide sequence ID" value="NZ_BAABBN010000007.1"/>
</dbReference>
<organism evidence="2 3">
    <name type="scientific">Litoribacillus peritrichatus</name>
    <dbReference type="NCBI Taxonomy" id="718191"/>
    <lineage>
        <taxon>Bacteria</taxon>
        <taxon>Pseudomonadati</taxon>
        <taxon>Pseudomonadota</taxon>
        <taxon>Gammaproteobacteria</taxon>
        <taxon>Oceanospirillales</taxon>
        <taxon>Oceanospirillaceae</taxon>
        <taxon>Litoribacillus</taxon>
    </lineage>
</organism>
<dbReference type="Proteomes" id="UP001501565">
    <property type="component" value="Unassembled WGS sequence"/>
</dbReference>
<protein>
    <recommendedName>
        <fullName evidence="4">Transposase</fullName>
    </recommendedName>
</protein>
<evidence type="ECO:0008006" key="4">
    <source>
        <dbReference type="Google" id="ProtNLM"/>
    </source>
</evidence>
<comment type="caution">
    <text evidence="2">The sequence shown here is derived from an EMBL/GenBank/DDBJ whole genome shotgun (WGS) entry which is preliminary data.</text>
</comment>
<sequence length="57" mass="6508">MSGSTKTPATLRGPISLYHGSENSDKLNEWQLHELEVLKKELDQQRKTQKTRTPEGD</sequence>
<dbReference type="EMBL" id="BAABBN010000007">
    <property type="protein sequence ID" value="GAA3924890.1"/>
    <property type="molecule type" value="Genomic_DNA"/>
</dbReference>
<keyword evidence="3" id="KW-1185">Reference proteome</keyword>